<feature type="compositionally biased region" description="Polar residues" evidence="2">
    <location>
        <begin position="480"/>
        <end position="510"/>
    </location>
</feature>
<sequence>MPDKTLTVATYAAGASLAAITLIYVFGPTYLLDSNPSGSTAGLPGLSSNRKKGVVGLANPANDCFINSVLQALAGLGDLRLYLIREIHRRSLDHGSVYAHAIPPEARGPKGDRWRQMDDWKLEGLQSGIVTQGLKDILDALNERPIYKKTITAAPFVRSLETAFRQRISRQQQDAQEFLQVVAERLCDEYHAGRRARNYVRQKGTPVSDIKTVGEPVGSSLVGDKLAALVLHDALEDQDSQPGASTGTTVAQPFIVDGEDRKDGQRQAEVDEEEGFPMEGKFESQIECQTCKFRPRPTESTFCTLTLNVPQVSSTTLNACFDGLFKTELIDDFKCEKCRLVHAKEVLEAELRKSTSDSFKLETVAAIEKLQRSIDTDPEEPLEGVVLPDIRYAPKRRIARHIRITRFPKILAIHLSRSIYDSHMSQKNPAKVAFPERLPLGGLLQQKKYKLLGMVTHKGSHQSGHYESFRRQNVYPPFSNPNTFQPSGVYSVSGSPASTPPTNALQQNPGERTPLASTADLLSPAVDSSSAPSGSQTPDGESALSIASSKLRRSPTPNDQSGSPSRRLAPTSAPRDKDTETSSIRSVAMSARSTLSRITSRPSSRTRSRSSTIDPPQATPNLGASSPGSEVTTSTRTTTTAPKTASSAVNTKRRKHRNDQWWRISDEKVKEATTRDVLGMQREVYLLFYEMERAVS</sequence>
<feature type="domain" description="USP" evidence="4">
    <location>
        <begin position="55"/>
        <end position="692"/>
    </location>
</feature>
<dbReference type="GO" id="GO:0005829">
    <property type="term" value="C:cytosol"/>
    <property type="evidence" value="ECO:0007669"/>
    <property type="project" value="TreeGrafter"/>
</dbReference>
<evidence type="ECO:0000256" key="1">
    <source>
        <dbReference type="RuleBase" id="RU366025"/>
    </source>
</evidence>
<feature type="compositionally biased region" description="Polar residues" evidence="2">
    <location>
        <begin position="526"/>
        <end position="539"/>
    </location>
</feature>
<feature type="compositionally biased region" description="Basic and acidic residues" evidence="2">
    <location>
        <begin position="258"/>
        <end position="269"/>
    </location>
</feature>
<gene>
    <name evidence="5" type="ORF">CONLIGDRAFT_658890</name>
</gene>
<dbReference type="PROSITE" id="PS00972">
    <property type="entry name" value="USP_1"/>
    <property type="match status" value="1"/>
</dbReference>
<dbReference type="PANTHER" id="PTHR24006">
    <property type="entry name" value="UBIQUITIN CARBOXYL-TERMINAL HYDROLASE"/>
    <property type="match status" value="1"/>
</dbReference>
<dbReference type="InterPro" id="IPR028889">
    <property type="entry name" value="USP"/>
</dbReference>
<accession>A0A1J7J5J4</accession>
<protein>
    <recommendedName>
        <fullName evidence="1">Ubiquitin carboxyl-terminal hydrolase</fullName>
        <ecNumber evidence="1">3.4.19.12</ecNumber>
    </recommendedName>
</protein>
<dbReference type="AlphaFoldDB" id="A0A1J7J5J4"/>
<dbReference type="STRING" id="1408157.A0A1J7J5J4"/>
<dbReference type="OrthoDB" id="2248014at2759"/>
<feature type="compositionally biased region" description="Low complexity" evidence="2">
    <location>
        <begin position="632"/>
        <end position="648"/>
    </location>
</feature>
<evidence type="ECO:0000313" key="5">
    <source>
        <dbReference type="EMBL" id="OIW35399.1"/>
    </source>
</evidence>
<dbReference type="FunCoup" id="A0A1J7J5J4">
    <property type="interactions" value="40"/>
</dbReference>
<keyword evidence="3" id="KW-1133">Transmembrane helix</keyword>
<dbReference type="InParanoid" id="A0A1J7J5J4"/>
<dbReference type="Pfam" id="PF00443">
    <property type="entry name" value="UCH"/>
    <property type="match status" value="1"/>
</dbReference>
<dbReference type="PROSITE" id="PS00973">
    <property type="entry name" value="USP_2"/>
    <property type="match status" value="1"/>
</dbReference>
<keyword evidence="1" id="KW-0645">Protease</keyword>
<keyword evidence="6" id="KW-1185">Reference proteome</keyword>
<name>A0A1J7J5J4_9PEZI</name>
<organism evidence="5 6">
    <name type="scientific">Coniochaeta ligniaria NRRL 30616</name>
    <dbReference type="NCBI Taxonomy" id="1408157"/>
    <lineage>
        <taxon>Eukaryota</taxon>
        <taxon>Fungi</taxon>
        <taxon>Dikarya</taxon>
        <taxon>Ascomycota</taxon>
        <taxon>Pezizomycotina</taxon>
        <taxon>Sordariomycetes</taxon>
        <taxon>Sordariomycetidae</taxon>
        <taxon>Coniochaetales</taxon>
        <taxon>Coniochaetaceae</taxon>
        <taxon>Coniochaeta</taxon>
    </lineage>
</organism>
<dbReference type="Gene3D" id="3.90.70.10">
    <property type="entry name" value="Cysteine proteinases"/>
    <property type="match status" value="1"/>
</dbReference>
<dbReference type="GO" id="GO:0004843">
    <property type="term" value="F:cysteine-type deubiquitinase activity"/>
    <property type="evidence" value="ECO:0007669"/>
    <property type="project" value="UniProtKB-UniRule"/>
</dbReference>
<feature type="transmembrane region" description="Helical" evidence="3">
    <location>
        <begin position="7"/>
        <end position="27"/>
    </location>
</feature>
<reference evidence="5 6" key="1">
    <citation type="submission" date="2016-10" db="EMBL/GenBank/DDBJ databases">
        <title>Draft genome sequence of Coniochaeta ligniaria NRRL30616, a lignocellulolytic fungus for bioabatement of inhibitors in plant biomass hydrolysates.</title>
        <authorList>
            <consortium name="DOE Joint Genome Institute"/>
            <person name="Jimenez D.J."/>
            <person name="Hector R.E."/>
            <person name="Riley R."/>
            <person name="Sun H."/>
            <person name="Grigoriev I.V."/>
            <person name="Van Elsas J.D."/>
            <person name="Nichols N.N."/>
        </authorList>
    </citation>
    <scope>NUCLEOTIDE SEQUENCE [LARGE SCALE GENOMIC DNA]</scope>
    <source>
        <strain evidence="5 6">NRRL 30616</strain>
    </source>
</reference>
<dbReference type="EC" id="3.4.19.12" evidence="1"/>
<keyword evidence="3" id="KW-0472">Membrane</keyword>
<feature type="compositionally biased region" description="Polar residues" evidence="2">
    <location>
        <begin position="619"/>
        <end position="631"/>
    </location>
</feature>
<dbReference type="PANTHER" id="PTHR24006:SF904">
    <property type="entry name" value="UBIQUITIN CARBOXYL-TERMINAL HYDROLASE 16"/>
    <property type="match status" value="1"/>
</dbReference>
<dbReference type="InterPro" id="IPR050164">
    <property type="entry name" value="Peptidase_C19"/>
</dbReference>
<dbReference type="GO" id="GO:0006508">
    <property type="term" value="P:proteolysis"/>
    <property type="evidence" value="ECO:0007669"/>
    <property type="project" value="UniProtKB-KW"/>
</dbReference>
<dbReference type="SUPFAM" id="SSF54001">
    <property type="entry name" value="Cysteine proteinases"/>
    <property type="match status" value="1"/>
</dbReference>
<dbReference type="InterPro" id="IPR018200">
    <property type="entry name" value="USP_CS"/>
</dbReference>
<feature type="region of interest" description="Disordered" evidence="2">
    <location>
        <begin position="238"/>
        <end position="276"/>
    </location>
</feature>
<keyword evidence="1" id="KW-0833">Ubl conjugation pathway</keyword>
<comment type="catalytic activity">
    <reaction evidence="1">
        <text>Thiol-dependent hydrolysis of ester, thioester, amide, peptide and isopeptide bonds formed by the C-terminal Gly of ubiquitin (a 76-residue protein attached to proteins as an intracellular targeting signal).</text>
        <dbReference type="EC" id="3.4.19.12"/>
    </reaction>
</comment>
<feature type="compositionally biased region" description="Low complexity" evidence="2">
    <location>
        <begin position="592"/>
        <end position="612"/>
    </location>
</feature>
<dbReference type="EMBL" id="KV875093">
    <property type="protein sequence ID" value="OIW35399.1"/>
    <property type="molecule type" value="Genomic_DNA"/>
</dbReference>
<dbReference type="PROSITE" id="PS50235">
    <property type="entry name" value="USP_3"/>
    <property type="match status" value="1"/>
</dbReference>
<evidence type="ECO:0000256" key="3">
    <source>
        <dbReference type="SAM" id="Phobius"/>
    </source>
</evidence>
<dbReference type="Proteomes" id="UP000182658">
    <property type="component" value="Unassembled WGS sequence"/>
</dbReference>
<feature type="region of interest" description="Disordered" evidence="2">
    <location>
        <begin position="472"/>
        <end position="658"/>
    </location>
</feature>
<evidence type="ECO:0000259" key="4">
    <source>
        <dbReference type="PROSITE" id="PS50235"/>
    </source>
</evidence>
<keyword evidence="3" id="KW-0812">Transmembrane</keyword>
<dbReference type="GO" id="GO:0016579">
    <property type="term" value="P:protein deubiquitination"/>
    <property type="evidence" value="ECO:0007669"/>
    <property type="project" value="InterPro"/>
</dbReference>
<feature type="compositionally biased region" description="Polar residues" evidence="2">
    <location>
        <begin position="240"/>
        <end position="251"/>
    </location>
</feature>
<feature type="compositionally biased region" description="Polar residues" evidence="2">
    <location>
        <begin position="555"/>
        <end position="564"/>
    </location>
</feature>
<dbReference type="CDD" id="cd02662">
    <property type="entry name" value="Peptidase_C19F"/>
    <property type="match status" value="1"/>
</dbReference>
<dbReference type="GO" id="GO:0005634">
    <property type="term" value="C:nucleus"/>
    <property type="evidence" value="ECO:0007669"/>
    <property type="project" value="TreeGrafter"/>
</dbReference>
<comment type="similarity">
    <text evidence="1">Belongs to the peptidase C19 family.</text>
</comment>
<evidence type="ECO:0000313" key="6">
    <source>
        <dbReference type="Proteomes" id="UP000182658"/>
    </source>
</evidence>
<evidence type="ECO:0000256" key="2">
    <source>
        <dbReference type="SAM" id="MobiDB-lite"/>
    </source>
</evidence>
<dbReference type="InterPro" id="IPR001394">
    <property type="entry name" value="Peptidase_C19_UCH"/>
</dbReference>
<keyword evidence="1" id="KW-0788">Thiol protease</keyword>
<dbReference type="InterPro" id="IPR038765">
    <property type="entry name" value="Papain-like_cys_pep_sf"/>
</dbReference>
<proteinExistence type="inferred from homology"/>
<keyword evidence="1" id="KW-0378">Hydrolase</keyword>